<dbReference type="Pfam" id="PF01497">
    <property type="entry name" value="Peripla_BP_2"/>
    <property type="match status" value="1"/>
</dbReference>
<dbReference type="InterPro" id="IPR002491">
    <property type="entry name" value="ABC_transptr_periplasmic_BD"/>
</dbReference>
<reference evidence="2 3" key="1">
    <citation type="submission" date="2021-03" db="EMBL/GenBank/DDBJ databases">
        <title>Genomic and phenotypic characterization of Chloracidobacterium isolates provides evidence for multiple species.</title>
        <authorList>
            <person name="Saini M.K."/>
            <person name="Costas A.M.G."/>
            <person name="Tank M."/>
            <person name="Bryant D.A."/>
        </authorList>
    </citation>
    <scope>NUCLEOTIDE SEQUENCE [LARGE SCALE GENOMIC DNA]</scope>
    <source>
        <strain evidence="2 3">BV2-C</strain>
    </source>
</reference>
<dbReference type="PANTHER" id="PTHR30535:SF34">
    <property type="entry name" value="MOLYBDATE-BINDING PROTEIN MOLA"/>
    <property type="match status" value="1"/>
</dbReference>
<dbReference type="Gene3D" id="3.40.50.1980">
    <property type="entry name" value="Nitrogenase molybdenum iron protein domain"/>
    <property type="match status" value="2"/>
</dbReference>
<keyword evidence="3" id="KW-1185">Reference proteome</keyword>
<dbReference type="EMBL" id="CP072649">
    <property type="protein sequence ID" value="QUW04028.1"/>
    <property type="molecule type" value="Genomic_DNA"/>
</dbReference>
<gene>
    <name evidence="2" type="ORF">J8C06_13320</name>
</gene>
<dbReference type="SUPFAM" id="SSF53807">
    <property type="entry name" value="Helical backbone' metal receptor"/>
    <property type="match status" value="1"/>
</dbReference>
<dbReference type="Proteomes" id="UP000676506">
    <property type="component" value="Chromosome 2"/>
</dbReference>
<evidence type="ECO:0000313" key="2">
    <source>
        <dbReference type="EMBL" id="QUW04028.1"/>
    </source>
</evidence>
<dbReference type="RefSeq" id="WP_211429917.1">
    <property type="nucleotide sequence ID" value="NZ_CP072649.1"/>
</dbReference>
<feature type="domain" description="Fe/B12 periplasmic-binding" evidence="1">
    <location>
        <begin position="57"/>
        <end position="310"/>
    </location>
</feature>
<sequence length="310" mass="33521">MSGRMGRRRWPSEVIYQLTVVGLATVVACPAGGCQVGVSRPSGEPATATTPAAKRQRVASLSIGTDEILCALVPPERIVALSKYAADPEVSYVADVARQVGVFVEREPERMLSLRADLVLLARYTRAELRQAVEQTGTPTLLVEDFRSLDDIENNVRRIGRALGEEARAETVIAAMHARLKEARAALRPDRVGWRVLYVMPPLMVAGRDTMTHVKLTSAGLQNAASDVVGHTAISAEALLKLNPDVILVATGFASDVGFRERLLSDPQLVALEAVRRKRVLALPSRSLRTVSHHTADAVMTIVEAVNALP</sequence>
<evidence type="ECO:0000313" key="3">
    <source>
        <dbReference type="Proteomes" id="UP000676506"/>
    </source>
</evidence>
<dbReference type="PROSITE" id="PS51257">
    <property type="entry name" value="PROKAR_LIPOPROTEIN"/>
    <property type="match status" value="1"/>
</dbReference>
<organism evidence="2 3">
    <name type="scientific">Chloracidobacterium validum</name>
    <dbReference type="NCBI Taxonomy" id="2821543"/>
    <lineage>
        <taxon>Bacteria</taxon>
        <taxon>Pseudomonadati</taxon>
        <taxon>Acidobacteriota</taxon>
        <taxon>Terriglobia</taxon>
        <taxon>Terriglobales</taxon>
        <taxon>Acidobacteriaceae</taxon>
        <taxon>Chloracidobacterium</taxon>
    </lineage>
</organism>
<protein>
    <submittedName>
        <fullName evidence="2">ABC transporter substrate-binding protein</fullName>
    </submittedName>
</protein>
<dbReference type="InterPro" id="IPR050902">
    <property type="entry name" value="ABC_Transporter_SBP"/>
</dbReference>
<proteinExistence type="predicted"/>
<evidence type="ECO:0000259" key="1">
    <source>
        <dbReference type="PROSITE" id="PS50983"/>
    </source>
</evidence>
<dbReference type="PROSITE" id="PS50983">
    <property type="entry name" value="FE_B12_PBP"/>
    <property type="match status" value="1"/>
</dbReference>
<name>A0ABX8BAS1_9BACT</name>
<accession>A0ABX8BAS1</accession>
<dbReference type="PANTHER" id="PTHR30535">
    <property type="entry name" value="VITAMIN B12-BINDING PROTEIN"/>
    <property type="match status" value="1"/>
</dbReference>